<dbReference type="Gene3D" id="2.60.40.1890">
    <property type="entry name" value="PCu(A)C copper chaperone"/>
    <property type="match status" value="1"/>
</dbReference>
<evidence type="ECO:0000313" key="3">
    <source>
        <dbReference type="EMBL" id="SOE17628.1"/>
    </source>
</evidence>
<dbReference type="InterPro" id="IPR058248">
    <property type="entry name" value="Lxx211020-like"/>
</dbReference>
<dbReference type="AlphaFoldDB" id="A0A286IBY6"/>
<dbReference type="RefSeq" id="WP_097108107.1">
    <property type="nucleotide sequence ID" value="NZ_OCPC01000003.1"/>
</dbReference>
<sequence length="182" mass="19921">MKRFATVLSAAILGLSSAVASAHDYKLGALEIEHPFARATPPNAPVSGGYMTIHNSGEEADRLISGEASFADRLEIHEMKMEGDVMKMRQLTDGLEIPAGGEVELKPGGYHIMFIGIDSQFKDGESRSATLTFEKAGSIEVEFKIQDMRAMHGHGKKHGDEAMEHGEMDHSKMDHGKMKQDH</sequence>
<dbReference type="PANTHER" id="PTHR36302">
    <property type="entry name" value="BLR7088 PROTEIN"/>
    <property type="match status" value="1"/>
</dbReference>
<accession>A0A286IBY6</accession>
<evidence type="ECO:0000256" key="1">
    <source>
        <dbReference type="SAM" id="MobiDB-lite"/>
    </source>
</evidence>
<protein>
    <recommendedName>
        <fullName evidence="5">Copper(I)-binding protein</fullName>
    </recommendedName>
</protein>
<dbReference type="SUPFAM" id="SSF110087">
    <property type="entry name" value="DR1885-like metal-binding protein"/>
    <property type="match status" value="1"/>
</dbReference>
<evidence type="ECO:0000313" key="4">
    <source>
        <dbReference type="Proteomes" id="UP000219465"/>
    </source>
</evidence>
<dbReference type="Proteomes" id="UP000219465">
    <property type="component" value="Unassembled WGS sequence"/>
</dbReference>
<evidence type="ECO:0000256" key="2">
    <source>
        <dbReference type="SAM" id="SignalP"/>
    </source>
</evidence>
<dbReference type="PANTHER" id="PTHR36302:SF1">
    <property type="entry name" value="COPPER CHAPERONE PCU(A)C"/>
    <property type="match status" value="1"/>
</dbReference>
<evidence type="ECO:0008006" key="5">
    <source>
        <dbReference type="Google" id="ProtNLM"/>
    </source>
</evidence>
<feature type="chain" id="PRO_5012832139" description="Copper(I)-binding protein" evidence="2">
    <location>
        <begin position="23"/>
        <end position="182"/>
    </location>
</feature>
<name>A0A286IBY6_9HYPH</name>
<proteinExistence type="predicted"/>
<feature type="region of interest" description="Disordered" evidence="1">
    <location>
        <begin position="153"/>
        <end position="182"/>
    </location>
</feature>
<gene>
    <name evidence="3" type="ORF">SAMN05877838_2530</name>
</gene>
<feature type="signal peptide" evidence="2">
    <location>
        <begin position="1"/>
        <end position="22"/>
    </location>
</feature>
<dbReference type="InterPro" id="IPR007410">
    <property type="entry name" value="LpqE-like"/>
</dbReference>
<keyword evidence="4" id="KW-1185">Reference proteome</keyword>
<dbReference type="Pfam" id="PF04314">
    <property type="entry name" value="PCuAC"/>
    <property type="match status" value="1"/>
</dbReference>
<dbReference type="InterPro" id="IPR036182">
    <property type="entry name" value="PCuAC_sf"/>
</dbReference>
<dbReference type="EMBL" id="OCPC01000003">
    <property type="protein sequence ID" value="SOE17628.1"/>
    <property type="molecule type" value="Genomic_DNA"/>
</dbReference>
<keyword evidence="2" id="KW-0732">Signal</keyword>
<dbReference type="OrthoDB" id="9796962at2"/>
<organism evidence="3 4">
    <name type="scientific">Hoeflea halophila</name>
    <dbReference type="NCBI Taxonomy" id="714899"/>
    <lineage>
        <taxon>Bacteria</taxon>
        <taxon>Pseudomonadati</taxon>
        <taxon>Pseudomonadota</taxon>
        <taxon>Alphaproteobacteria</taxon>
        <taxon>Hyphomicrobiales</taxon>
        <taxon>Rhizobiaceae</taxon>
        <taxon>Hoeflea</taxon>
    </lineage>
</organism>
<reference evidence="4" key="1">
    <citation type="submission" date="2017-08" db="EMBL/GenBank/DDBJ databases">
        <authorList>
            <person name="Varghese N."/>
            <person name="Submissions S."/>
        </authorList>
    </citation>
    <scope>NUCLEOTIDE SEQUENCE [LARGE SCALE GENOMIC DNA]</scope>
    <source>
        <strain evidence="4">KCTC 23107</strain>
    </source>
</reference>
<feature type="compositionally biased region" description="Basic and acidic residues" evidence="1">
    <location>
        <begin position="158"/>
        <end position="182"/>
    </location>
</feature>